<comment type="caution">
    <text evidence="10">The sequence shown here is derived from an EMBL/GenBank/DDBJ whole genome shotgun (WGS) entry which is preliminary data.</text>
</comment>
<name>A0A4Y8SIN1_9SPHI</name>
<sequence>MKILIVEDEAGLRDSIEAYFTGADSVCETAPDFAVALTKVGMYRYDCIILDLSLPHGNGLDIVKYLKKNQHNDGILIISAKNSLDDRLTGLDLGADDYLTKPFHLSELKSRVAAIVRRKTFNGNNMLQYNEIGIDLTAKTVTVHGYPIKFTRKEYSLLLYFIANKGKVVSKNAIAEHLWGDNIDVADNFDFIYSHIKNIRKKLVEAGGNDYIQAAYGMGYKFAGA</sequence>
<dbReference type="OrthoDB" id="9790442at2"/>
<dbReference type="InterPro" id="IPR001789">
    <property type="entry name" value="Sig_transdc_resp-reg_receiver"/>
</dbReference>
<dbReference type="PROSITE" id="PS51755">
    <property type="entry name" value="OMPR_PHOB"/>
    <property type="match status" value="1"/>
</dbReference>
<proteinExistence type="predicted"/>
<evidence type="ECO:0000313" key="11">
    <source>
        <dbReference type="Proteomes" id="UP000297540"/>
    </source>
</evidence>
<dbReference type="InterPro" id="IPR001867">
    <property type="entry name" value="OmpR/PhoB-type_DNA-bd"/>
</dbReference>
<keyword evidence="4 7" id="KW-0238">DNA-binding</keyword>
<feature type="DNA-binding region" description="OmpR/PhoB-type" evidence="7">
    <location>
        <begin position="124"/>
        <end position="224"/>
    </location>
</feature>
<reference evidence="10 11" key="1">
    <citation type="journal article" date="2017" name="Int. J. Syst. Evol. Microbiol.">
        <title>Mucilaginibacterpsychrotolerans sp. nov., isolated from peatlands.</title>
        <authorList>
            <person name="Deng Y."/>
            <person name="Shen L."/>
            <person name="Xu B."/>
            <person name="Liu Y."/>
            <person name="Gu Z."/>
            <person name="Liu H."/>
            <person name="Zhou Y."/>
        </authorList>
    </citation>
    <scope>NUCLEOTIDE SEQUENCE [LARGE SCALE GENOMIC DNA]</scope>
    <source>
        <strain evidence="10 11">NH7-4</strain>
    </source>
</reference>
<evidence type="ECO:0000256" key="6">
    <source>
        <dbReference type="PROSITE-ProRule" id="PRU00169"/>
    </source>
</evidence>
<dbReference type="GO" id="GO:0032993">
    <property type="term" value="C:protein-DNA complex"/>
    <property type="evidence" value="ECO:0007669"/>
    <property type="project" value="TreeGrafter"/>
</dbReference>
<keyword evidence="5" id="KW-0804">Transcription</keyword>
<evidence type="ECO:0000256" key="3">
    <source>
        <dbReference type="ARBA" id="ARBA00023015"/>
    </source>
</evidence>
<dbReference type="SMART" id="SM00862">
    <property type="entry name" value="Trans_reg_C"/>
    <property type="match status" value="1"/>
</dbReference>
<dbReference type="GO" id="GO:0006355">
    <property type="term" value="P:regulation of DNA-templated transcription"/>
    <property type="evidence" value="ECO:0007669"/>
    <property type="project" value="InterPro"/>
</dbReference>
<dbReference type="Pfam" id="PF00072">
    <property type="entry name" value="Response_reg"/>
    <property type="match status" value="1"/>
</dbReference>
<dbReference type="SMART" id="SM00448">
    <property type="entry name" value="REC"/>
    <property type="match status" value="1"/>
</dbReference>
<evidence type="ECO:0000256" key="2">
    <source>
        <dbReference type="ARBA" id="ARBA00023012"/>
    </source>
</evidence>
<dbReference type="GO" id="GO:0000976">
    <property type="term" value="F:transcription cis-regulatory region binding"/>
    <property type="evidence" value="ECO:0007669"/>
    <property type="project" value="TreeGrafter"/>
</dbReference>
<evidence type="ECO:0000313" key="10">
    <source>
        <dbReference type="EMBL" id="TFF38923.1"/>
    </source>
</evidence>
<feature type="domain" description="Response regulatory" evidence="8">
    <location>
        <begin position="2"/>
        <end position="116"/>
    </location>
</feature>
<evidence type="ECO:0000256" key="4">
    <source>
        <dbReference type="ARBA" id="ARBA00023125"/>
    </source>
</evidence>
<dbReference type="Gene3D" id="1.10.10.10">
    <property type="entry name" value="Winged helix-like DNA-binding domain superfamily/Winged helix DNA-binding domain"/>
    <property type="match status" value="1"/>
</dbReference>
<dbReference type="AlphaFoldDB" id="A0A4Y8SIN1"/>
<evidence type="ECO:0000256" key="7">
    <source>
        <dbReference type="PROSITE-ProRule" id="PRU01091"/>
    </source>
</evidence>
<dbReference type="PANTHER" id="PTHR48111">
    <property type="entry name" value="REGULATOR OF RPOS"/>
    <property type="match status" value="1"/>
</dbReference>
<keyword evidence="3" id="KW-0805">Transcription regulation</keyword>
<dbReference type="PANTHER" id="PTHR48111:SF22">
    <property type="entry name" value="REGULATOR OF RPOS"/>
    <property type="match status" value="1"/>
</dbReference>
<dbReference type="Pfam" id="PF00486">
    <property type="entry name" value="Trans_reg_C"/>
    <property type="match status" value="1"/>
</dbReference>
<evidence type="ECO:0000259" key="8">
    <source>
        <dbReference type="PROSITE" id="PS50110"/>
    </source>
</evidence>
<evidence type="ECO:0000259" key="9">
    <source>
        <dbReference type="PROSITE" id="PS51755"/>
    </source>
</evidence>
<keyword evidence="2" id="KW-0902">Two-component regulatory system</keyword>
<gene>
    <name evidence="10" type="ORF">E2R66_07955</name>
</gene>
<keyword evidence="1 6" id="KW-0597">Phosphoprotein</keyword>
<dbReference type="InterPro" id="IPR036388">
    <property type="entry name" value="WH-like_DNA-bd_sf"/>
</dbReference>
<dbReference type="CDD" id="cd00383">
    <property type="entry name" value="trans_reg_C"/>
    <property type="match status" value="1"/>
</dbReference>
<organism evidence="10 11">
    <name type="scientific">Mucilaginibacter psychrotolerans</name>
    <dbReference type="NCBI Taxonomy" id="1524096"/>
    <lineage>
        <taxon>Bacteria</taxon>
        <taxon>Pseudomonadati</taxon>
        <taxon>Bacteroidota</taxon>
        <taxon>Sphingobacteriia</taxon>
        <taxon>Sphingobacteriales</taxon>
        <taxon>Sphingobacteriaceae</taxon>
        <taxon>Mucilaginibacter</taxon>
    </lineage>
</organism>
<dbReference type="Gene3D" id="3.40.50.2300">
    <property type="match status" value="1"/>
</dbReference>
<dbReference type="EMBL" id="SOZE01000005">
    <property type="protein sequence ID" value="TFF38923.1"/>
    <property type="molecule type" value="Genomic_DNA"/>
</dbReference>
<dbReference type="SUPFAM" id="SSF52172">
    <property type="entry name" value="CheY-like"/>
    <property type="match status" value="1"/>
</dbReference>
<dbReference type="Gene3D" id="6.10.250.690">
    <property type="match status" value="1"/>
</dbReference>
<dbReference type="RefSeq" id="WP_133228041.1">
    <property type="nucleotide sequence ID" value="NZ_SOZE01000005.1"/>
</dbReference>
<keyword evidence="11" id="KW-1185">Reference proteome</keyword>
<dbReference type="GO" id="GO:0000156">
    <property type="term" value="F:phosphorelay response regulator activity"/>
    <property type="evidence" value="ECO:0007669"/>
    <property type="project" value="TreeGrafter"/>
</dbReference>
<evidence type="ECO:0000256" key="5">
    <source>
        <dbReference type="ARBA" id="ARBA00023163"/>
    </source>
</evidence>
<dbReference type="Proteomes" id="UP000297540">
    <property type="component" value="Unassembled WGS sequence"/>
</dbReference>
<accession>A0A4Y8SIN1</accession>
<dbReference type="PROSITE" id="PS50110">
    <property type="entry name" value="RESPONSE_REGULATORY"/>
    <property type="match status" value="1"/>
</dbReference>
<dbReference type="GO" id="GO:0005829">
    <property type="term" value="C:cytosol"/>
    <property type="evidence" value="ECO:0007669"/>
    <property type="project" value="TreeGrafter"/>
</dbReference>
<dbReference type="InterPro" id="IPR011006">
    <property type="entry name" value="CheY-like_superfamily"/>
</dbReference>
<feature type="domain" description="OmpR/PhoB-type" evidence="9">
    <location>
        <begin position="124"/>
        <end position="224"/>
    </location>
</feature>
<evidence type="ECO:0000256" key="1">
    <source>
        <dbReference type="ARBA" id="ARBA00022553"/>
    </source>
</evidence>
<protein>
    <submittedName>
        <fullName evidence="10">Response regulator transcription factor</fullName>
    </submittedName>
</protein>
<dbReference type="InterPro" id="IPR039420">
    <property type="entry name" value="WalR-like"/>
</dbReference>
<feature type="modified residue" description="4-aspartylphosphate" evidence="6">
    <location>
        <position position="51"/>
    </location>
</feature>